<evidence type="ECO:0000313" key="1">
    <source>
        <dbReference type="EMBL" id="BDZ44768.1"/>
    </source>
</evidence>
<sequence length="175" mass="19258">MERANSTTLVVVGGEASLLEDLDRLPNVRAASLAGRPEAAVKSFVEGANTAYVAHDRDPLEHVASAWVEFYDDRGTLGTLDVEVEATSALLRRGDASLPDYYVVLDPEALPPTWKHWWLGVLPGVAPMRVLPAESDADAVRRVLRRLPSGRTWPESLDWLHRLTRNAPDRLDLGG</sequence>
<dbReference type="Proteomes" id="UP001321498">
    <property type="component" value="Chromosome"/>
</dbReference>
<keyword evidence="2" id="KW-1185">Reference proteome</keyword>
<name>A0ABM8G9B4_9MICO</name>
<accession>A0ABM8G9B4</accession>
<dbReference type="RefSeq" id="WP_286278183.1">
    <property type="nucleotide sequence ID" value="NZ_AP027731.1"/>
</dbReference>
<protein>
    <submittedName>
        <fullName evidence="1">Uncharacterized protein</fullName>
    </submittedName>
</protein>
<proteinExistence type="predicted"/>
<dbReference type="EMBL" id="AP027731">
    <property type="protein sequence ID" value="BDZ44768.1"/>
    <property type="molecule type" value="Genomic_DNA"/>
</dbReference>
<organism evidence="1 2">
    <name type="scientific">Naasia aerilata</name>
    <dbReference type="NCBI Taxonomy" id="1162966"/>
    <lineage>
        <taxon>Bacteria</taxon>
        <taxon>Bacillati</taxon>
        <taxon>Actinomycetota</taxon>
        <taxon>Actinomycetes</taxon>
        <taxon>Micrococcales</taxon>
        <taxon>Microbacteriaceae</taxon>
        <taxon>Naasia</taxon>
    </lineage>
</organism>
<reference evidence="2" key="1">
    <citation type="journal article" date="2019" name="Int. J. Syst. Evol. Microbiol.">
        <title>The Global Catalogue of Microorganisms (GCM) 10K type strain sequencing project: providing services to taxonomists for standard genome sequencing and annotation.</title>
        <authorList>
            <consortium name="The Broad Institute Genomics Platform"/>
            <consortium name="The Broad Institute Genome Sequencing Center for Infectious Disease"/>
            <person name="Wu L."/>
            <person name="Ma J."/>
        </authorList>
    </citation>
    <scope>NUCLEOTIDE SEQUENCE [LARGE SCALE GENOMIC DNA]</scope>
    <source>
        <strain evidence="2">NBRC 108725</strain>
    </source>
</reference>
<gene>
    <name evidence="1" type="ORF">GCM10025866_06770</name>
</gene>
<evidence type="ECO:0000313" key="2">
    <source>
        <dbReference type="Proteomes" id="UP001321498"/>
    </source>
</evidence>